<proteinExistence type="predicted"/>
<dbReference type="EMBL" id="GBRH01277350">
    <property type="protein sequence ID" value="JAD20545.1"/>
    <property type="molecule type" value="Transcribed_RNA"/>
</dbReference>
<name>A0A0A8Y4X4_ARUDO</name>
<accession>A0A0A8Y4X4</accession>
<sequence>MTCKLALHKKKLPELRNASFSRSSENKLLVTRQNSIMISRLYYFIKARNGVCHSY</sequence>
<reference evidence="1" key="2">
    <citation type="journal article" date="2015" name="Data Brief">
        <title>Shoot transcriptome of the giant reed, Arundo donax.</title>
        <authorList>
            <person name="Barrero R.A."/>
            <person name="Guerrero F.D."/>
            <person name="Moolhuijzen P."/>
            <person name="Goolsby J.A."/>
            <person name="Tidwell J."/>
            <person name="Bellgard S.E."/>
            <person name="Bellgard M.I."/>
        </authorList>
    </citation>
    <scope>NUCLEOTIDE SEQUENCE</scope>
    <source>
        <tissue evidence="1">Shoot tissue taken approximately 20 cm above the soil surface</tissue>
    </source>
</reference>
<reference evidence="1" key="1">
    <citation type="submission" date="2014-09" db="EMBL/GenBank/DDBJ databases">
        <authorList>
            <person name="Magalhaes I.L.F."/>
            <person name="Oliveira U."/>
            <person name="Santos F.R."/>
            <person name="Vidigal T.H.D.A."/>
            <person name="Brescovit A.D."/>
            <person name="Santos A.J."/>
        </authorList>
    </citation>
    <scope>NUCLEOTIDE SEQUENCE</scope>
    <source>
        <tissue evidence="1">Shoot tissue taken approximately 20 cm above the soil surface</tissue>
    </source>
</reference>
<dbReference type="AlphaFoldDB" id="A0A0A8Y4X4"/>
<protein>
    <submittedName>
        <fullName evidence="1">Uncharacterized protein</fullName>
    </submittedName>
</protein>
<evidence type="ECO:0000313" key="1">
    <source>
        <dbReference type="EMBL" id="JAD20545.1"/>
    </source>
</evidence>
<organism evidence="1">
    <name type="scientific">Arundo donax</name>
    <name type="common">Giant reed</name>
    <name type="synonym">Donax arundinaceus</name>
    <dbReference type="NCBI Taxonomy" id="35708"/>
    <lineage>
        <taxon>Eukaryota</taxon>
        <taxon>Viridiplantae</taxon>
        <taxon>Streptophyta</taxon>
        <taxon>Embryophyta</taxon>
        <taxon>Tracheophyta</taxon>
        <taxon>Spermatophyta</taxon>
        <taxon>Magnoliopsida</taxon>
        <taxon>Liliopsida</taxon>
        <taxon>Poales</taxon>
        <taxon>Poaceae</taxon>
        <taxon>PACMAD clade</taxon>
        <taxon>Arundinoideae</taxon>
        <taxon>Arundineae</taxon>
        <taxon>Arundo</taxon>
    </lineage>
</organism>